<proteinExistence type="predicted"/>
<name>A0A0C3FRH8_PILCF</name>
<evidence type="ECO:0000313" key="3">
    <source>
        <dbReference type="Proteomes" id="UP000054166"/>
    </source>
</evidence>
<feature type="compositionally biased region" description="Low complexity" evidence="1">
    <location>
        <begin position="38"/>
        <end position="49"/>
    </location>
</feature>
<dbReference type="Proteomes" id="UP000054166">
    <property type="component" value="Unassembled WGS sequence"/>
</dbReference>
<feature type="compositionally biased region" description="Low complexity" evidence="1">
    <location>
        <begin position="102"/>
        <end position="117"/>
    </location>
</feature>
<feature type="compositionally biased region" description="Polar residues" evidence="1">
    <location>
        <begin position="50"/>
        <end position="84"/>
    </location>
</feature>
<feature type="non-terminal residue" evidence="2">
    <location>
        <position position="117"/>
    </location>
</feature>
<reference evidence="2 3" key="1">
    <citation type="submission" date="2014-04" db="EMBL/GenBank/DDBJ databases">
        <authorList>
            <consortium name="DOE Joint Genome Institute"/>
            <person name="Kuo A."/>
            <person name="Tarkka M."/>
            <person name="Buscot F."/>
            <person name="Kohler A."/>
            <person name="Nagy L.G."/>
            <person name="Floudas D."/>
            <person name="Copeland A."/>
            <person name="Barry K.W."/>
            <person name="Cichocki N."/>
            <person name="Veneault-Fourrey C."/>
            <person name="LaButti K."/>
            <person name="Lindquist E.A."/>
            <person name="Lipzen A."/>
            <person name="Lundell T."/>
            <person name="Morin E."/>
            <person name="Murat C."/>
            <person name="Sun H."/>
            <person name="Tunlid A."/>
            <person name="Henrissat B."/>
            <person name="Grigoriev I.V."/>
            <person name="Hibbett D.S."/>
            <person name="Martin F."/>
            <person name="Nordberg H.P."/>
            <person name="Cantor M.N."/>
            <person name="Hua S.X."/>
        </authorList>
    </citation>
    <scope>NUCLEOTIDE SEQUENCE [LARGE SCALE GENOMIC DNA]</scope>
    <source>
        <strain evidence="2 3">F 1598</strain>
    </source>
</reference>
<dbReference type="HOGENOM" id="CLU_2229576_0_0_1"/>
<organism evidence="2 3">
    <name type="scientific">Piloderma croceum (strain F 1598)</name>
    <dbReference type="NCBI Taxonomy" id="765440"/>
    <lineage>
        <taxon>Eukaryota</taxon>
        <taxon>Fungi</taxon>
        <taxon>Dikarya</taxon>
        <taxon>Basidiomycota</taxon>
        <taxon>Agaricomycotina</taxon>
        <taxon>Agaricomycetes</taxon>
        <taxon>Agaricomycetidae</taxon>
        <taxon>Atheliales</taxon>
        <taxon>Atheliaceae</taxon>
        <taxon>Piloderma</taxon>
    </lineage>
</organism>
<accession>A0A0C3FRH8</accession>
<sequence>MESFIRSKYETRRWALDGPPPSDPSVLEGESGASTSVPAAAELLTEAPPSQTHVQTHAPNNSFSRTSGTQPLTTRQPQPHQLLSTAIAGRTPPTLAPPIPGPGQAQPQPQAQAQKAP</sequence>
<dbReference type="EMBL" id="KN832997">
    <property type="protein sequence ID" value="KIM81711.1"/>
    <property type="molecule type" value="Genomic_DNA"/>
</dbReference>
<keyword evidence="3" id="KW-1185">Reference proteome</keyword>
<gene>
    <name evidence="2" type="ORF">PILCRDRAFT_37602</name>
</gene>
<feature type="compositionally biased region" description="Basic and acidic residues" evidence="1">
    <location>
        <begin position="1"/>
        <end position="15"/>
    </location>
</feature>
<dbReference type="AlphaFoldDB" id="A0A0C3FRH8"/>
<evidence type="ECO:0000256" key="1">
    <source>
        <dbReference type="SAM" id="MobiDB-lite"/>
    </source>
</evidence>
<protein>
    <submittedName>
        <fullName evidence="2">Uncharacterized protein</fullName>
    </submittedName>
</protein>
<dbReference type="OrthoDB" id="3068029at2759"/>
<dbReference type="InParanoid" id="A0A0C3FRH8"/>
<reference evidence="3" key="2">
    <citation type="submission" date="2015-01" db="EMBL/GenBank/DDBJ databases">
        <title>Evolutionary Origins and Diversification of the Mycorrhizal Mutualists.</title>
        <authorList>
            <consortium name="DOE Joint Genome Institute"/>
            <consortium name="Mycorrhizal Genomics Consortium"/>
            <person name="Kohler A."/>
            <person name="Kuo A."/>
            <person name="Nagy L.G."/>
            <person name="Floudas D."/>
            <person name="Copeland A."/>
            <person name="Barry K.W."/>
            <person name="Cichocki N."/>
            <person name="Veneault-Fourrey C."/>
            <person name="LaButti K."/>
            <person name="Lindquist E.A."/>
            <person name="Lipzen A."/>
            <person name="Lundell T."/>
            <person name="Morin E."/>
            <person name="Murat C."/>
            <person name="Riley R."/>
            <person name="Ohm R."/>
            <person name="Sun H."/>
            <person name="Tunlid A."/>
            <person name="Henrissat B."/>
            <person name="Grigoriev I.V."/>
            <person name="Hibbett D.S."/>
            <person name="Martin F."/>
        </authorList>
    </citation>
    <scope>NUCLEOTIDE SEQUENCE [LARGE SCALE GENOMIC DNA]</scope>
    <source>
        <strain evidence="3">F 1598</strain>
    </source>
</reference>
<evidence type="ECO:0000313" key="2">
    <source>
        <dbReference type="EMBL" id="KIM81711.1"/>
    </source>
</evidence>
<feature type="region of interest" description="Disordered" evidence="1">
    <location>
        <begin position="1"/>
        <end position="117"/>
    </location>
</feature>